<sequence length="184" mass="21016">MLALLNSLPEDNILNVNGVKFIIIGQEITADYLYPVIDEENLQVDTKSQGIIYVNQNGFDRIRNSYRNNVVKEYVVAKIPGETTDEQKSEIRNNIENYVQETIDDSAKIKRTYLTNELDGINPERSLRVRIIDSIISSINKSLIALTGILIFFVTVSVIFIIKRYIFNKNKVIGILISQGYSPW</sequence>
<dbReference type="AlphaFoldDB" id="A0A3B0PC68"/>
<evidence type="ECO:0000313" key="2">
    <source>
        <dbReference type="EMBL" id="SYV93567.1"/>
    </source>
</evidence>
<feature type="transmembrane region" description="Helical" evidence="1">
    <location>
        <begin position="143"/>
        <end position="162"/>
    </location>
</feature>
<organism evidence="2 3">
    <name type="scientific">Mycoplasmopsis synoviae</name>
    <name type="common">Mycoplasma synoviae</name>
    <dbReference type="NCBI Taxonomy" id="2109"/>
    <lineage>
        <taxon>Bacteria</taxon>
        <taxon>Bacillati</taxon>
        <taxon>Mycoplasmatota</taxon>
        <taxon>Mycoplasmoidales</taxon>
        <taxon>Metamycoplasmataceae</taxon>
        <taxon>Mycoplasmopsis</taxon>
    </lineage>
</organism>
<proteinExistence type="predicted"/>
<keyword evidence="1" id="KW-0472">Membrane</keyword>
<gene>
    <name evidence="2" type="ORF">NCTC10124_01321</name>
</gene>
<evidence type="ECO:0000313" key="3">
    <source>
        <dbReference type="Proteomes" id="UP000259328"/>
    </source>
</evidence>
<name>A0A3B0PC68_MYCSY</name>
<keyword evidence="1" id="KW-1133">Transmembrane helix</keyword>
<accession>A0A3B0PC68</accession>
<reference evidence="3" key="1">
    <citation type="submission" date="2018-06" db="EMBL/GenBank/DDBJ databases">
        <authorList>
            <consortium name="Pathogen Informatics"/>
        </authorList>
    </citation>
    <scope>NUCLEOTIDE SEQUENCE [LARGE SCALE GENOMIC DNA]</scope>
    <source>
        <strain evidence="3">NCTC10124</strain>
    </source>
</reference>
<keyword evidence="1" id="KW-0812">Transmembrane</keyword>
<feature type="non-terminal residue" evidence="2">
    <location>
        <position position="184"/>
    </location>
</feature>
<protein>
    <submittedName>
        <fullName evidence="2">Uncharacterized protein</fullName>
    </submittedName>
</protein>
<dbReference type="Proteomes" id="UP000259328">
    <property type="component" value="Chromosome"/>
</dbReference>
<evidence type="ECO:0000256" key="1">
    <source>
        <dbReference type="SAM" id="Phobius"/>
    </source>
</evidence>
<dbReference type="EMBL" id="LS991953">
    <property type="protein sequence ID" value="SYV93567.1"/>
    <property type="molecule type" value="Genomic_DNA"/>
</dbReference>